<gene>
    <name evidence="1" type="ORF">PAMC26510_01905</name>
</gene>
<reference evidence="1 2" key="1">
    <citation type="submission" date="2017-03" db="EMBL/GenBank/DDBJ databases">
        <title>Genome analysis of strain PAMC 26510.</title>
        <authorList>
            <person name="Oh H.-M."/>
            <person name="Yang J.-A."/>
        </authorList>
    </citation>
    <scope>NUCLEOTIDE SEQUENCE [LARGE SCALE GENOMIC DNA]</scope>
    <source>
        <strain evidence="1 2">PAMC 26510</strain>
    </source>
</reference>
<comment type="caution">
    <text evidence="1">The sequence shown here is derived from an EMBL/GenBank/DDBJ whole genome shotgun (WGS) entry which is preliminary data.</text>
</comment>
<name>A0A242N9P5_CABSO</name>
<proteinExistence type="predicted"/>
<dbReference type="EMBL" id="NBTY01000006">
    <property type="protein sequence ID" value="OTP80372.1"/>
    <property type="molecule type" value="Genomic_DNA"/>
</dbReference>
<dbReference type="Proteomes" id="UP000194546">
    <property type="component" value="Unassembled WGS sequence"/>
</dbReference>
<protein>
    <submittedName>
        <fullName evidence="1">Uncharacterized protein</fullName>
    </submittedName>
</protein>
<organism evidence="1 2">
    <name type="scientific">Caballeronia sordidicola</name>
    <name type="common">Burkholderia sordidicola</name>
    <dbReference type="NCBI Taxonomy" id="196367"/>
    <lineage>
        <taxon>Bacteria</taxon>
        <taxon>Pseudomonadati</taxon>
        <taxon>Pseudomonadota</taxon>
        <taxon>Betaproteobacteria</taxon>
        <taxon>Burkholderiales</taxon>
        <taxon>Burkholderiaceae</taxon>
        <taxon>Caballeronia</taxon>
    </lineage>
</organism>
<accession>A0A242N9P5</accession>
<sequence length="44" mass="4996">MSDPITVLLDLLYLPDEPAINLALEKVEGLDELPVLDIFLKLFR</sequence>
<evidence type="ECO:0000313" key="1">
    <source>
        <dbReference type="EMBL" id="OTP80372.1"/>
    </source>
</evidence>
<evidence type="ECO:0000313" key="2">
    <source>
        <dbReference type="Proteomes" id="UP000194546"/>
    </source>
</evidence>
<dbReference type="AlphaFoldDB" id="A0A242N9P5"/>